<dbReference type="EMBL" id="FMIA01000002">
    <property type="protein sequence ID" value="SCL50694.1"/>
    <property type="molecule type" value="Genomic_DNA"/>
</dbReference>
<gene>
    <name evidence="2" type="ORF">GA0070617_1563</name>
</gene>
<evidence type="ECO:0000256" key="1">
    <source>
        <dbReference type="SAM" id="MobiDB-lite"/>
    </source>
</evidence>
<evidence type="ECO:0000313" key="3">
    <source>
        <dbReference type="Proteomes" id="UP000198937"/>
    </source>
</evidence>
<dbReference type="PANTHER" id="PTHR42957:SF1">
    <property type="entry name" value="HELICASE MJ1565-RELATED"/>
    <property type="match status" value="1"/>
</dbReference>
<dbReference type="STRING" id="683228.GA0070617_1563"/>
<dbReference type="Gene3D" id="3.40.50.300">
    <property type="entry name" value="P-loop containing nucleotide triphosphate hydrolases"/>
    <property type="match status" value="1"/>
</dbReference>
<proteinExistence type="predicted"/>
<feature type="region of interest" description="Disordered" evidence="1">
    <location>
        <begin position="1802"/>
        <end position="1822"/>
    </location>
</feature>
<feature type="region of interest" description="Disordered" evidence="1">
    <location>
        <begin position="409"/>
        <end position="444"/>
    </location>
</feature>
<reference evidence="2 3" key="1">
    <citation type="submission" date="2016-06" db="EMBL/GenBank/DDBJ databases">
        <authorList>
            <person name="Kjaerup R.B."/>
            <person name="Dalgaard T.S."/>
            <person name="Juul-Madsen H.R."/>
        </authorList>
    </citation>
    <scope>NUCLEOTIDE SEQUENCE [LARGE SCALE GENOMIC DNA]</scope>
    <source>
        <strain evidence="2 3">DSM 45577</strain>
    </source>
</reference>
<dbReference type="InterPro" id="IPR027417">
    <property type="entry name" value="P-loop_NTPase"/>
</dbReference>
<sequence>MSTGLREVTDTDLDEALERVLVPRFAALLAARGPGHCVRVTDLGAPLAAQLCRRLRGAAGAAAQVHVLGQPPQVPDDVAISGTKLVELRNPDADDRQRPPLLVFIPPGTHASAEDSFGVATFEQSEPGDVYQELATRLQTALPDGLRTAISELFGVLDEQATEAYGVVAGPLQRARFLLTVEHNDRDRQAVGGALFELGLIPDFELFADPAQVRTRATRNARTIQALNRADRSVRQRVVDLRLTDAAFRAKVAEFLADVGQDTSPEWTRRIVVDRANWGLSFHRWPLPEDRVASAVRITIDELPLPRAGGRAEHRDHPVLGSITGQAYLPGGASGQNQLSVVFGVTPDARQVRGLTSFSVQLMSEESGPTGIHTTVKVGTNRREAYKAVLKRLRSARLDHGWHYIRVTPMDSTGVPLPVETSQPASRRDQPESELPPSHPDNESDRFYVVAENDLDEPPNQPNNRRTAGVTQELLRLAFEASADGRDWQEVSCQQTSWKDQARTIVEADFGGHGTAQVALAPILAELERQILAEPTRLAGRQLSTAAGQSPRLVEVEHQHPPLAASERLDTFLATRAAVLTAISGDDGMVVAGRDLSRIDTAVLAYAEAYTELLYGSLHSTGRIADTELTRQLTTLLQIDTVVVEHQDIRGNLHQLTLVAPTHPLRLLWMVTWARLGRHWLAEASSVAPLVHAGDKDRVRAAAERLFALAPTGFPLTAVGTDRRLSAATVDFATHWGVYLPAETGDPRTLLADVASALGVPDSPSAALTVTARQLADRIERYVRMHPYVATLVLCVVNPGRAEQLADTLIELERRKNLRHLSYDLRLFAADPQQTGTGVALAQLLSGEWSTTAEAETFCTPTSAGLAPKLAVAVLPLDDFRSATSRHTAHLTLLFDAFSGEDLGVGPARPDSTAPLHGLVQELTVDYVDTTDGIVAWHKQPRHGPGRDIPGSEEYSDLLTALPQAISVATATVATGEAGTGLVPRITLNLTAADASLLHQAHRCSDWVITVDRTLGVEYFDSPGSSRRPDYIIDFASTRPDGLGHQLVVSSRSVDELRSLLRPMLDQHGFQVDRRHAGTFFDQLRLLSGRLAFKIASTAPNQRTEVLGLALARLYLEHQAVLGNQILVPLDSHLELYRDARRRADEVAESVGLRRTDLALFSLDAQRRAITCRLVEVKCHSTLTSIADLQKVRNEITEQLSRSRDVLAEGFDPAYYQPDRPDRASRNAELAALLRFYLGRAIRHGIVDGASEIAEEAHWMLDHLDWGYQLSFTQTGLIFDLRGSGTDQDDEGEVEFHRVGRDVISEILGGIATDPVLAAASPTDTHSEGTFGTRQSTVARLPQAAFRAPARDHVVPQGRPPSDRDPETPNDRDDAITDATPIGPKPVESTEPAELLESTDRSEQPVPDPPAPSVQPDIYIGAVGPSPQYGIIGEYGGRHIALDLNETHTISLFGVQGAGKSYTLGTIIEAASLATPPANRLPQPLATIIFHYSPILSYVPEFTSLVAPNSDATQVQSLRDRYGVAPAGLDDVLMLVPEDQLEQRRNEYPGIELRALKFSSTELRAAHWRFLMGAVGNQSTYIRQLGRIMKAHRNNLSIDALRAGVDQSSLSDPIKQLAHQRLDLAADYIDDTARIQDLVRPGRVIIVDLRDELIEKNEALGLFVVLMELFSEATTAGRRFNKLVVFDEAHKFIDSPDLAAGLIESVREMRHKGMSILVASQEPASVPIALIELSNQLILHRFTSPAWLKHLQKANAALAELTPAKMAALGRGEAYIWSGKATDPAFSRSAVKAHIRPRITEHGGSTKTAVAADSGLTQRISP</sequence>
<dbReference type="InterPro" id="IPR008571">
    <property type="entry name" value="HerA-like"/>
</dbReference>
<dbReference type="NCBIfam" id="NF047742">
    <property type="entry name" value="antiphage_MADS8"/>
    <property type="match status" value="1"/>
</dbReference>
<dbReference type="SUPFAM" id="SSF52540">
    <property type="entry name" value="P-loop containing nucleoside triphosphate hydrolases"/>
    <property type="match status" value="1"/>
</dbReference>
<dbReference type="Proteomes" id="UP000198937">
    <property type="component" value="Unassembled WGS sequence"/>
</dbReference>
<name>A0A1C6U9P3_9ACTN</name>
<evidence type="ECO:0000313" key="2">
    <source>
        <dbReference type="EMBL" id="SCL50694.1"/>
    </source>
</evidence>
<accession>A0A1C6U9P3</accession>
<keyword evidence="3" id="KW-1185">Reference proteome</keyword>
<feature type="region of interest" description="Disordered" evidence="1">
    <location>
        <begin position="1347"/>
        <end position="1415"/>
    </location>
</feature>
<dbReference type="RefSeq" id="WP_091435274.1">
    <property type="nucleotide sequence ID" value="NZ_FMIA01000002.1"/>
</dbReference>
<feature type="compositionally biased region" description="Basic and acidic residues" evidence="1">
    <location>
        <begin position="1361"/>
        <end position="1375"/>
    </location>
</feature>
<dbReference type="PANTHER" id="PTHR42957">
    <property type="entry name" value="HELICASE MJ1565-RELATED"/>
    <property type="match status" value="1"/>
</dbReference>
<protein>
    <submittedName>
        <fullName evidence="2">AAA-like domain-containing protein</fullName>
    </submittedName>
</protein>
<organism evidence="2 3">
    <name type="scientific">Micromonospora yangpuensis</name>
    <dbReference type="NCBI Taxonomy" id="683228"/>
    <lineage>
        <taxon>Bacteria</taxon>
        <taxon>Bacillati</taxon>
        <taxon>Actinomycetota</taxon>
        <taxon>Actinomycetes</taxon>
        <taxon>Micromonosporales</taxon>
        <taxon>Micromonosporaceae</taxon>
        <taxon>Micromonospora</taxon>
    </lineage>
</organism>